<comment type="caution">
    <text evidence="3">The sequence shown here is derived from an EMBL/GenBank/DDBJ whole genome shotgun (WGS) entry which is preliminary data.</text>
</comment>
<keyword evidence="2" id="KW-0812">Transmembrane</keyword>
<feature type="transmembrane region" description="Helical" evidence="2">
    <location>
        <begin position="161"/>
        <end position="181"/>
    </location>
</feature>
<evidence type="ECO:0000313" key="4">
    <source>
        <dbReference type="Proteomes" id="UP000777438"/>
    </source>
</evidence>
<gene>
    <name evidence="3" type="ORF">B0T10DRAFT_84610</name>
</gene>
<protein>
    <submittedName>
        <fullName evidence="3">Uncharacterized protein</fullName>
    </submittedName>
</protein>
<feature type="transmembrane region" description="Helical" evidence="2">
    <location>
        <begin position="56"/>
        <end position="73"/>
    </location>
</feature>
<proteinExistence type="predicted"/>
<feature type="region of interest" description="Disordered" evidence="1">
    <location>
        <begin position="1"/>
        <end position="29"/>
    </location>
</feature>
<name>A0A9P8VZ46_9HYPO</name>
<organism evidence="3 4">
    <name type="scientific">Thelonectria olida</name>
    <dbReference type="NCBI Taxonomy" id="1576542"/>
    <lineage>
        <taxon>Eukaryota</taxon>
        <taxon>Fungi</taxon>
        <taxon>Dikarya</taxon>
        <taxon>Ascomycota</taxon>
        <taxon>Pezizomycotina</taxon>
        <taxon>Sordariomycetes</taxon>
        <taxon>Hypocreomycetidae</taxon>
        <taxon>Hypocreales</taxon>
        <taxon>Nectriaceae</taxon>
        <taxon>Thelonectria</taxon>
    </lineage>
</organism>
<feature type="transmembrane region" description="Helical" evidence="2">
    <location>
        <begin position="187"/>
        <end position="206"/>
    </location>
</feature>
<sequence>MEASTSTSARLRRTFHYPEEDSTDSQAEALDEQEQEELIELLAAENAARNAQFRRLLLAIPLIATFPYLPSLFRPATTLLALLSLTSLASTAYLLHHQSPTESGIAWLDAWARVETPKPTRASSLAADDDDEGDYVIPRARHRRERRSSFSFVERKSPLEIYLPYLNLGLGIMLILMTWAVGHSGKAVIWTGMGFLPLVVYGVVLLSKIVMSGVDPEKELSALKYDFKGA</sequence>
<keyword evidence="4" id="KW-1185">Reference proteome</keyword>
<dbReference type="EMBL" id="JAGPYM010000017">
    <property type="protein sequence ID" value="KAH6885788.1"/>
    <property type="molecule type" value="Genomic_DNA"/>
</dbReference>
<evidence type="ECO:0000313" key="3">
    <source>
        <dbReference type="EMBL" id="KAH6885788.1"/>
    </source>
</evidence>
<evidence type="ECO:0000256" key="2">
    <source>
        <dbReference type="SAM" id="Phobius"/>
    </source>
</evidence>
<keyword evidence="2" id="KW-0472">Membrane</keyword>
<keyword evidence="2" id="KW-1133">Transmembrane helix</keyword>
<dbReference type="Proteomes" id="UP000777438">
    <property type="component" value="Unassembled WGS sequence"/>
</dbReference>
<reference evidence="3 4" key="1">
    <citation type="journal article" date="2021" name="Nat. Commun.">
        <title>Genetic determinants of endophytism in the Arabidopsis root mycobiome.</title>
        <authorList>
            <person name="Mesny F."/>
            <person name="Miyauchi S."/>
            <person name="Thiergart T."/>
            <person name="Pickel B."/>
            <person name="Atanasova L."/>
            <person name="Karlsson M."/>
            <person name="Huettel B."/>
            <person name="Barry K.W."/>
            <person name="Haridas S."/>
            <person name="Chen C."/>
            <person name="Bauer D."/>
            <person name="Andreopoulos W."/>
            <person name="Pangilinan J."/>
            <person name="LaButti K."/>
            <person name="Riley R."/>
            <person name="Lipzen A."/>
            <person name="Clum A."/>
            <person name="Drula E."/>
            <person name="Henrissat B."/>
            <person name="Kohler A."/>
            <person name="Grigoriev I.V."/>
            <person name="Martin F.M."/>
            <person name="Hacquard S."/>
        </authorList>
    </citation>
    <scope>NUCLEOTIDE SEQUENCE [LARGE SCALE GENOMIC DNA]</scope>
    <source>
        <strain evidence="3 4">MPI-CAGE-CH-0241</strain>
    </source>
</reference>
<dbReference type="AlphaFoldDB" id="A0A9P8VZ46"/>
<accession>A0A9P8VZ46</accession>
<evidence type="ECO:0000256" key="1">
    <source>
        <dbReference type="SAM" id="MobiDB-lite"/>
    </source>
</evidence>
<dbReference type="OrthoDB" id="3358048at2759"/>